<gene>
    <name evidence="1" type="ORF">RPERSI_LOCUS20858</name>
</gene>
<evidence type="ECO:0000313" key="1">
    <source>
        <dbReference type="EMBL" id="CAG8800160.1"/>
    </source>
</evidence>
<dbReference type="EMBL" id="CAJVQC010059843">
    <property type="protein sequence ID" value="CAG8800160.1"/>
    <property type="molecule type" value="Genomic_DNA"/>
</dbReference>
<keyword evidence="2" id="KW-1185">Reference proteome</keyword>
<feature type="non-terminal residue" evidence="1">
    <location>
        <position position="1"/>
    </location>
</feature>
<proteinExistence type="predicted"/>
<name>A0ACA9RMQ2_9GLOM</name>
<comment type="caution">
    <text evidence="1">The sequence shown here is derived from an EMBL/GenBank/DDBJ whole genome shotgun (WGS) entry which is preliminary data.</text>
</comment>
<organism evidence="1 2">
    <name type="scientific">Racocetra persica</name>
    <dbReference type="NCBI Taxonomy" id="160502"/>
    <lineage>
        <taxon>Eukaryota</taxon>
        <taxon>Fungi</taxon>
        <taxon>Fungi incertae sedis</taxon>
        <taxon>Mucoromycota</taxon>
        <taxon>Glomeromycotina</taxon>
        <taxon>Glomeromycetes</taxon>
        <taxon>Diversisporales</taxon>
        <taxon>Gigasporaceae</taxon>
        <taxon>Racocetra</taxon>
    </lineage>
</organism>
<reference evidence="1" key="1">
    <citation type="submission" date="2021-06" db="EMBL/GenBank/DDBJ databases">
        <authorList>
            <person name="Kallberg Y."/>
            <person name="Tangrot J."/>
            <person name="Rosling A."/>
        </authorList>
    </citation>
    <scope>NUCLEOTIDE SEQUENCE</scope>
    <source>
        <strain evidence="1">MA461A</strain>
    </source>
</reference>
<evidence type="ECO:0000313" key="2">
    <source>
        <dbReference type="Proteomes" id="UP000789920"/>
    </source>
</evidence>
<dbReference type="Proteomes" id="UP000789920">
    <property type="component" value="Unassembled WGS sequence"/>
</dbReference>
<sequence>AMNSQECKSTKTTPYQLVFGQDPQAELPMISMLYQQNIVHEDDIPLENQSTSVNYMPLSDQSTLVNYIPLNDKSTSVNHINHAPLSDQPDIINPIVIDDEDYDNIIVIDDSDKENLESDNESIILQRYSWKTKEKWHASDSYNRDSINLKQVVSDSYNHD</sequence>
<feature type="non-terminal residue" evidence="1">
    <location>
        <position position="160"/>
    </location>
</feature>
<protein>
    <submittedName>
        <fullName evidence="1">17755_t:CDS:1</fullName>
    </submittedName>
</protein>
<accession>A0ACA9RMQ2</accession>